<reference evidence="2" key="2">
    <citation type="submission" date="2020-08" db="EMBL/GenBank/DDBJ databases">
        <title>Plant Genome Project.</title>
        <authorList>
            <person name="Zhang R.-G."/>
        </authorList>
    </citation>
    <scope>NUCLEOTIDE SEQUENCE</scope>
    <source>
        <strain evidence="2">Huo1</strain>
        <tissue evidence="2">Leaf</tissue>
    </source>
</reference>
<reference evidence="2" key="1">
    <citation type="submission" date="2018-01" db="EMBL/GenBank/DDBJ databases">
        <authorList>
            <person name="Mao J.F."/>
        </authorList>
    </citation>
    <scope>NUCLEOTIDE SEQUENCE</scope>
    <source>
        <strain evidence="2">Huo1</strain>
        <tissue evidence="2">Leaf</tissue>
    </source>
</reference>
<dbReference type="Proteomes" id="UP000298416">
    <property type="component" value="Unassembled WGS sequence"/>
</dbReference>
<sequence length="223" mass="25674">MPGFCMSRAATHIRARVHSRVRVRSPSQHYQKTASFIKPQDKSDGVGEFSIESCMPESESGNRVMIVVDSHPEARVALEWALSHTVQSHDTIVLLHVARKEGNTNWEIDQTAYDLMNTSKNMCQQKRPEVHVEMAVREGKDKGATIVEEAKRARVSLLVLGQRKHSFLRRLQMIWANKRNGSRFVDYCIQNSNCMTIAVRRKHRKYGGYLITTKRHKNFWLLA</sequence>
<dbReference type="Pfam" id="PF00582">
    <property type="entry name" value="Usp"/>
    <property type="match status" value="1"/>
</dbReference>
<evidence type="ECO:0000259" key="1">
    <source>
        <dbReference type="Pfam" id="PF00582"/>
    </source>
</evidence>
<dbReference type="PANTHER" id="PTHR47000:SF3">
    <property type="entry name" value="ADENINE NUCLEOTIDE ALPHA HYDROLASES-LIKE SUPERFAMILY PROTEIN"/>
    <property type="match status" value="1"/>
</dbReference>
<feature type="domain" description="UspA" evidence="1">
    <location>
        <begin position="63"/>
        <end position="200"/>
    </location>
</feature>
<dbReference type="CDD" id="cd00293">
    <property type="entry name" value="USP-like"/>
    <property type="match status" value="1"/>
</dbReference>
<dbReference type="AlphaFoldDB" id="A0A8X8ZMN7"/>
<gene>
    <name evidence="2" type="ORF">SASPL_128286</name>
</gene>
<dbReference type="InterPro" id="IPR014729">
    <property type="entry name" value="Rossmann-like_a/b/a_fold"/>
</dbReference>
<dbReference type="EMBL" id="PNBA02000010">
    <property type="protein sequence ID" value="KAG6410233.1"/>
    <property type="molecule type" value="Genomic_DNA"/>
</dbReference>
<name>A0A8X8ZMN7_SALSN</name>
<protein>
    <recommendedName>
        <fullName evidence="1">UspA domain-containing protein</fullName>
    </recommendedName>
</protein>
<dbReference type="PANTHER" id="PTHR47000">
    <property type="entry name" value="ADENINE NUCLEOTIDE ALPHA HYDROLASES-LIKE SUPERFAMILY PROTEIN"/>
    <property type="match status" value="1"/>
</dbReference>
<dbReference type="SUPFAM" id="SSF52402">
    <property type="entry name" value="Adenine nucleotide alpha hydrolases-like"/>
    <property type="match status" value="1"/>
</dbReference>
<dbReference type="OrthoDB" id="1667873at2759"/>
<dbReference type="Gene3D" id="3.40.50.620">
    <property type="entry name" value="HUPs"/>
    <property type="match status" value="1"/>
</dbReference>
<evidence type="ECO:0000313" key="3">
    <source>
        <dbReference type="Proteomes" id="UP000298416"/>
    </source>
</evidence>
<dbReference type="InterPro" id="IPR006016">
    <property type="entry name" value="UspA"/>
</dbReference>
<comment type="caution">
    <text evidence="2">The sequence shown here is derived from an EMBL/GenBank/DDBJ whole genome shotgun (WGS) entry which is preliminary data.</text>
</comment>
<accession>A0A8X8ZMN7</accession>
<organism evidence="2">
    <name type="scientific">Salvia splendens</name>
    <name type="common">Scarlet sage</name>
    <dbReference type="NCBI Taxonomy" id="180675"/>
    <lineage>
        <taxon>Eukaryota</taxon>
        <taxon>Viridiplantae</taxon>
        <taxon>Streptophyta</taxon>
        <taxon>Embryophyta</taxon>
        <taxon>Tracheophyta</taxon>
        <taxon>Spermatophyta</taxon>
        <taxon>Magnoliopsida</taxon>
        <taxon>eudicotyledons</taxon>
        <taxon>Gunneridae</taxon>
        <taxon>Pentapetalae</taxon>
        <taxon>asterids</taxon>
        <taxon>lamiids</taxon>
        <taxon>Lamiales</taxon>
        <taxon>Lamiaceae</taxon>
        <taxon>Nepetoideae</taxon>
        <taxon>Mentheae</taxon>
        <taxon>Salviinae</taxon>
        <taxon>Salvia</taxon>
        <taxon>Salvia subgen. Calosphace</taxon>
        <taxon>core Calosphace</taxon>
    </lineage>
</organism>
<evidence type="ECO:0000313" key="2">
    <source>
        <dbReference type="EMBL" id="KAG6410233.1"/>
    </source>
</evidence>
<keyword evidence="3" id="KW-1185">Reference proteome</keyword>
<proteinExistence type="predicted"/>